<dbReference type="AlphaFoldDB" id="A0A246BEA1"/>
<dbReference type="InterPro" id="IPR000160">
    <property type="entry name" value="GGDEF_dom"/>
</dbReference>
<evidence type="ECO:0000256" key="1">
    <source>
        <dbReference type="ARBA" id="ARBA00004651"/>
    </source>
</evidence>
<gene>
    <name evidence="8" type="ORF">CBQ26_19870</name>
</gene>
<dbReference type="SUPFAM" id="SSF55073">
    <property type="entry name" value="Nucleotide cyclase"/>
    <property type="match status" value="1"/>
</dbReference>
<feature type="transmembrane region" description="Helical" evidence="6">
    <location>
        <begin position="69"/>
        <end position="94"/>
    </location>
</feature>
<feature type="transmembrane region" description="Helical" evidence="6">
    <location>
        <begin position="129"/>
        <end position="147"/>
    </location>
</feature>
<keyword evidence="2" id="KW-1003">Cell membrane</keyword>
<keyword evidence="3 6" id="KW-0812">Transmembrane</keyword>
<dbReference type="Proteomes" id="UP000197208">
    <property type="component" value="Unassembled WGS sequence"/>
</dbReference>
<keyword evidence="5 6" id="KW-0472">Membrane</keyword>
<feature type="transmembrane region" description="Helical" evidence="6">
    <location>
        <begin position="100"/>
        <end position="117"/>
    </location>
</feature>
<feature type="transmembrane region" description="Helical" evidence="6">
    <location>
        <begin position="36"/>
        <end position="57"/>
    </location>
</feature>
<dbReference type="NCBIfam" id="TIGR00254">
    <property type="entry name" value="GGDEF"/>
    <property type="match status" value="1"/>
</dbReference>
<reference evidence="8 9" key="1">
    <citation type="submission" date="2017-05" db="EMBL/GenBank/DDBJ databases">
        <title>De novo genome assembly of Deniococcus indicus strain DR1.</title>
        <authorList>
            <person name="Chauhan D."/>
            <person name="Yennamalli R.M."/>
            <person name="Priyadarshini R."/>
        </authorList>
    </citation>
    <scope>NUCLEOTIDE SEQUENCE [LARGE SCALE GENOMIC DNA]</scope>
    <source>
        <strain evidence="8 9">DR1</strain>
    </source>
</reference>
<evidence type="ECO:0000256" key="5">
    <source>
        <dbReference type="ARBA" id="ARBA00023136"/>
    </source>
</evidence>
<accession>A0A246BEA1</accession>
<name>A0A246BEA1_9DEIO</name>
<evidence type="ECO:0000256" key="3">
    <source>
        <dbReference type="ARBA" id="ARBA00022692"/>
    </source>
</evidence>
<comment type="subcellular location">
    <subcellularLocation>
        <location evidence="1">Cell membrane</location>
        <topology evidence="1">Multi-pass membrane protein</topology>
    </subcellularLocation>
</comment>
<dbReference type="InterPro" id="IPR043128">
    <property type="entry name" value="Rev_trsase/Diguanyl_cyclase"/>
</dbReference>
<feature type="domain" description="GGDEF" evidence="7">
    <location>
        <begin position="217"/>
        <end position="346"/>
    </location>
</feature>
<keyword evidence="9" id="KW-1185">Reference proteome</keyword>
<dbReference type="GO" id="GO:0043709">
    <property type="term" value="P:cell adhesion involved in single-species biofilm formation"/>
    <property type="evidence" value="ECO:0007669"/>
    <property type="project" value="TreeGrafter"/>
</dbReference>
<evidence type="ECO:0000259" key="7">
    <source>
        <dbReference type="PROSITE" id="PS50887"/>
    </source>
</evidence>
<dbReference type="GO" id="GO:0071555">
    <property type="term" value="P:cell wall organization"/>
    <property type="evidence" value="ECO:0007669"/>
    <property type="project" value="InterPro"/>
</dbReference>
<dbReference type="CDD" id="cd01949">
    <property type="entry name" value="GGDEF"/>
    <property type="match status" value="1"/>
</dbReference>
<dbReference type="Gene3D" id="3.30.70.270">
    <property type="match status" value="1"/>
</dbReference>
<feature type="transmembrane region" description="Helical" evidence="6">
    <location>
        <begin position="159"/>
        <end position="177"/>
    </location>
</feature>
<dbReference type="Pfam" id="PF07694">
    <property type="entry name" value="5TM-5TMR_LYT"/>
    <property type="match status" value="1"/>
</dbReference>
<organism evidence="8 9">
    <name type="scientific">Deinococcus indicus</name>
    <dbReference type="NCBI Taxonomy" id="223556"/>
    <lineage>
        <taxon>Bacteria</taxon>
        <taxon>Thermotogati</taxon>
        <taxon>Deinococcota</taxon>
        <taxon>Deinococci</taxon>
        <taxon>Deinococcales</taxon>
        <taxon>Deinococcaceae</taxon>
        <taxon>Deinococcus</taxon>
    </lineage>
</organism>
<dbReference type="PANTHER" id="PTHR45138:SF9">
    <property type="entry name" value="DIGUANYLATE CYCLASE DGCM-RELATED"/>
    <property type="match status" value="1"/>
</dbReference>
<dbReference type="PANTHER" id="PTHR45138">
    <property type="entry name" value="REGULATORY COMPONENTS OF SENSORY TRANSDUCTION SYSTEM"/>
    <property type="match status" value="1"/>
</dbReference>
<dbReference type="Pfam" id="PF00990">
    <property type="entry name" value="GGDEF"/>
    <property type="match status" value="1"/>
</dbReference>
<dbReference type="GO" id="GO:0000155">
    <property type="term" value="F:phosphorelay sensor kinase activity"/>
    <property type="evidence" value="ECO:0007669"/>
    <property type="project" value="InterPro"/>
</dbReference>
<dbReference type="GO" id="GO:1902201">
    <property type="term" value="P:negative regulation of bacterial-type flagellum-dependent cell motility"/>
    <property type="evidence" value="ECO:0007669"/>
    <property type="project" value="TreeGrafter"/>
</dbReference>
<dbReference type="GO" id="GO:0005886">
    <property type="term" value="C:plasma membrane"/>
    <property type="evidence" value="ECO:0007669"/>
    <property type="project" value="UniProtKB-SubCell"/>
</dbReference>
<dbReference type="SMART" id="SM00267">
    <property type="entry name" value="GGDEF"/>
    <property type="match status" value="1"/>
</dbReference>
<proteinExistence type="predicted"/>
<dbReference type="EMBL" id="NHMK01000035">
    <property type="protein sequence ID" value="OWL93487.1"/>
    <property type="molecule type" value="Genomic_DNA"/>
</dbReference>
<dbReference type="InterPro" id="IPR011620">
    <property type="entry name" value="Sig_transdc_His_kinase_LytS_TM"/>
</dbReference>
<dbReference type="InterPro" id="IPR050469">
    <property type="entry name" value="Diguanylate_Cyclase"/>
</dbReference>
<comment type="caution">
    <text evidence="8">The sequence shown here is derived from an EMBL/GenBank/DDBJ whole genome shotgun (WGS) entry which is preliminary data.</text>
</comment>
<evidence type="ECO:0000256" key="6">
    <source>
        <dbReference type="SAM" id="Phobius"/>
    </source>
</evidence>
<evidence type="ECO:0000256" key="4">
    <source>
        <dbReference type="ARBA" id="ARBA00022989"/>
    </source>
</evidence>
<keyword evidence="4 6" id="KW-1133">Transmembrane helix</keyword>
<dbReference type="FunFam" id="3.30.70.270:FF:000001">
    <property type="entry name" value="Diguanylate cyclase domain protein"/>
    <property type="match status" value="1"/>
</dbReference>
<sequence>MMSSLLFNLTLLVTLHYGLAQSYRSWPVTRSGLGYWARLALFSGTSILLMQVPTRLADGVFVDTRTVPLAFVTLMYGPVAGLAVTLPVIAYRLWVGGNGVLAAIPSLMGVLLIATLLRRTLLRHPGSWLPWPWIPVVFCLQGVSLLLLPNGRQLFEQAYPTLLLVNTIGAVIGWGILRDRFATLRLTRDWRAAAVTDALTGLANRRQFDEDVRLLEPGDVLMLIDLDHFKRVNDTFGHQVGDEVLREVASRLTAEGRGRDRAYRYGGEEFAMIFRSVPEGAIPNVAERLRSAVSARVMPATQARVTVSVGAVAFSGVSVPTLLARADTALYAAKEAGRDQVRIWKEVSDEVVPVQEEDSARPDLLGGSPS</sequence>
<dbReference type="PROSITE" id="PS50887">
    <property type="entry name" value="GGDEF"/>
    <property type="match status" value="1"/>
</dbReference>
<dbReference type="OrthoDB" id="9759607at2"/>
<evidence type="ECO:0000313" key="8">
    <source>
        <dbReference type="EMBL" id="OWL93487.1"/>
    </source>
</evidence>
<evidence type="ECO:0000256" key="2">
    <source>
        <dbReference type="ARBA" id="ARBA00022475"/>
    </source>
</evidence>
<dbReference type="GO" id="GO:0052621">
    <property type="term" value="F:diguanylate cyclase activity"/>
    <property type="evidence" value="ECO:0007669"/>
    <property type="project" value="TreeGrafter"/>
</dbReference>
<dbReference type="InterPro" id="IPR029787">
    <property type="entry name" value="Nucleotide_cyclase"/>
</dbReference>
<evidence type="ECO:0000313" key="9">
    <source>
        <dbReference type="Proteomes" id="UP000197208"/>
    </source>
</evidence>
<protein>
    <recommendedName>
        <fullName evidence="7">GGDEF domain-containing protein</fullName>
    </recommendedName>
</protein>